<keyword evidence="6" id="KW-0282">Flagellum</keyword>
<proteinExistence type="inferred from homology"/>
<evidence type="ECO:0000313" key="16">
    <source>
        <dbReference type="EMBL" id="KAK8732783.1"/>
    </source>
</evidence>
<evidence type="ECO:0000259" key="15">
    <source>
        <dbReference type="Pfam" id="PF13868"/>
    </source>
</evidence>
<keyword evidence="5" id="KW-0963">Cytoplasm</keyword>
<dbReference type="Proteomes" id="UP001445076">
    <property type="component" value="Unassembled WGS sequence"/>
</dbReference>
<name>A0AAW0WYT4_CHEQU</name>
<evidence type="ECO:0000256" key="4">
    <source>
        <dbReference type="ARBA" id="ARBA00014813"/>
    </source>
</evidence>
<evidence type="ECO:0000256" key="12">
    <source>
        <dbReference type="ARBA" id="ARBA00023273"/>
    </source>
</evidence>
<accession>A0AAW0WYT4</accession>
<comment type="similarity">
    <text evidence="3">Belongs to the MNS1 family.</text>
</comment>
<keyword evidence="10" id="KW-0539">Nucleus</keyword>
<organism evidence="16 17">
    <name type="scientific">Cherax quadricarinatus</name>
    <name type="common">Australian red claw crayfish</name>
    <dbReference type="NCBI Taxonomy" id="27406"/>
    <lineage>
        <taxon>Eukaryota</taxon>
        <taxon>Metazoa</taxon>
        <taxon>Ecdysozoa</taxon>
        <taxon>Arthropoda</taxon>
        <taxon>Crustacea</taxon>
        <taxon>Multicrustacea</taxon>
        <taxon>Malacostraca</taxon>
        <taxon>Eumalacostraca</taxon>
        <taxon>Eucarida</taxon>
        <taxon>Decapoda</taxon>
        <taxon>Pleocyemata</taxon>
        <taxon>Astacidea</taxon>
        <taxon>Parastacoidea</taxon>
        <taxon>Parastacidae</taxon>
        <taxon>Cherax</taxon>
    </lineage>
</organism>
<feature type="coiled-coil region" evidence="14">
    <location>
        <begin position="120"/>
        <end position="246"/>
    </location>
</feature>
<evidence type="ECO:0000256" key="2">
    <source>
        <dbReference type="ARBA" id="ARBA00004611"/>
    </source>
</evidence>
<comment type="caution">
    <text evidence="16">The sequence shown here is derived from an EMBL/GenBank/DDBJ whole genome shotgun (WGS) entry which is preliminary data.</text>
</comment>
<keyword evidence="9" id="KW-0206">Cytoskeleton</keyword>
<evidence type="ECO:0000256" key="6">
    <source>
        <dbReference type="ARBA" id="ARBA00022846"/>
    </source>
</evidence>
<evidence type="ECO:0000256" key="13">
    <source>
        <dbReference type="ARBA" id="ARBA00046114"/>
    </source>
</evidence>
<feature type="coiled-coil region" evidence="14">
    <location>
        <begin position="54"/>
        <end position="91"/>
    </location>
</feature>
<protein>
    <recommendedName>
        <fullName evidence="4">Meiosis-specific nuclear structural protein 1</fullName>
    </recommendedName>
</protein>
<evidence type="ECO:0000256" key="9">
    <source>
        <dbReference type="ARBA" id="ARBA00023212"/>
    </source>
</evidence>
<dbReference type="GO" id="GO:0051321">
    <property type="term" value="P:meiotic cell cycle"/>
    <property type="evidence" value="ECO:0007669"/>
    <property type="project" value="UniProtKB-KW"/>
</dbReference>
<reference evidence="16 17" key="1">
    <citation type="journal article" date="2024" name="BMC Genomics">
        <title>Genome assembly of redclaw crayfish (Cherax quadricarinatus) provides insights into its immune adaptation and hypoxia tolerance.</title>
        <authorList>
            <person name="Liu Z."/>
            <person name="Zheng J."/>
            <person name="Li H."/>
            <person name="Fang K."/>
            <person name="Wang S."/>
            <person name="He J."/>
            <person name="Zhou D."/>
            <person name="Weng S."/>
            <person name="Chi M."/>
            <person name="Gu Z."/>
            <person name="He J."/>
            <person name="Li F."/>
            <person name="Wang M."/>
        </authorList>
    </citation>
    <scope>NUCLEOTIDE SEQUENCE [LARGE SCALE GENOMIC DNA]</scope>
    <source>
        <strain evidence="16">ZL_2023a</strain>
    </source>
</reference>
<dbReference type="Pfam" id="PF13868">
    <property type="entry name" value="TPH"/>
    <property type="match status" value="1"/>
</dbReference>
<keyword evidence="7 14" id="KW-0175">Coiled coil</keyword>
<dbReference type="AlphaFoldDB" id="A0AAW0WYT4"/>
<evidence type="ECO:0000256" key="10">
    <source>
        <dbReference type="ARBA" id="ARBA00023242"/>
    </source>
</evidence>
<keyword evidence="8" id="KW-0969">Cilium</keyword>
<dbReference type="PANTHER" id="PTHR19265:SF0">
    <property type="entry name" value="MEIOSIS-SPECIFIC NUCLEAR STRUCTURAL PROTEIN 1"/>
    <property type="match status" value="1"/>
</dbReference>
<evidence type="ECO:0000256" key="8">
    <source>
        <dbReference type="ARBA" id="ARBA00023069"/>
    </source>
</evidence>
<dbReference type="InterPro" id="IPR043597">
    <property type="entry name" value="TPH_dom"/>
</dbReference>
<comment type="function">
    <text evidence="13">Microtubule inner protein (MIP) part of the dynein-decorated doublet microtubules (DMTs) in cilia axoneme, which is required for motile cilia beating. May play a role in the control of meiotic division and germ cell differentiation through regulation of pairing and recombination during meiosis. Required for sperm flagella assembly. May play a role in the assembly and function of the outer dynein arm-docking complex (ODA-DC). ODA-DC mediates outer dynein arms (ODA) binding onto the axonemal doublet microtubules.</text>
</comment>
<evidence type="ECO:0000256" key="7">
    <source>
        <dbReference type="ARBA" id="ARBA00023054"/>
    </source>
</evidence>
<evidence type="ECO:0000256" key="3">
    <source>
        <dbReference type="ARBA" id="ARBA00009158"/>
    </source>
</evidence>
<evidence type="ECO:0000313" key="17">
    <source>
        <dbReference type="Proteomes" id="UP001445076"/>
    </source>
</evidence>
<dbReference type="EMBL" id="JARKIK010000056">
    <property type="protein sequence ID" value="KAK8732783.1"/>
    <property type="molecule type" value="Genomic_DNA"/>
</dbReference>
<evidence type="ECO:0000256" key="14">
    <source>
        <dbReference type="SAM" id="Coils"/>
    </source>
</evidence>
<comment type="subcellular location">
    <subcellularLocation>
        <location evidence="2">Cytoplasm</location>
        <location evidence="2">Cytoskeleton</location>
        <location evidence="2">Flagellum axoneme</location>
    </subcellularLocation>
    <subcellularLocation>
        <location evidence="1">Nucleus</location>
    </subcellularLocation>
</comment>
<keyword evidence="11" id="KW-0469">Meiosis</keyword>
<dbReference type="GO" id="GO:0005634">
    <property type="term" value="C:nucleus"/>
    <property type="evidence" value="ECO:0007669"/>
    <property type="project" value="UniProtKB-SubCell"/>
</dbReference>
<feature type="domain" description="Trichohyalin-plectin-homology" evidence="15">
    <location>
        <begin position="18"/>
        <end position="362"/>
    </location>
</feature>
<dbReference type="InterPro" id="IPR026504">
    <property type="entry name" value="MNS1"/>
</dbReference>
<evidence type="ECO:0000256" key="5">
    <source>
        <dbReference type="ARBA" id="ARBA00022490"/>
    </source>
</evidence>
<evidence type="ECO:0000256" key="1">
    <source>
        <dbReference type="ARBA" id="ARBA00004123"/>
    </source>
</evidence>
<keyword evidence="17" id="KW-1185">Reference proteome</keyword>
<dbReference type="PANTHER" id="PTHR19265">
    <property type="entry name" value="MEIOSIS-SPECIFIC NUCLEAR STRUCTURAL PROTEIN 1"/>
    <property type="match status" value="1"/>
</dbReference>
<evidence type="ECO:0000256" key="11">
    <source>
        <dbReference type="ARBA" id="ARBA00023254"/>
    </source>
</evidence>
<sequence>MNMEGNCWDAAVLRRQIMSSSPELRALESKIHACALTRDNSAAIAEKEAQRKILDCQDKKYAQLVKQLESEEQLSNAISCAARQAKRLETQQVLKEQIAKKAEIKAKMEAEKTLEMLSEIDEDRLIKKEKEEQLKKKQESQKHNHQIFLKQSQLRKLKQEEQKLKDRNLARSAEEYNLIVDLQKEVERQKEEMQRLQQNCRELTLVKQLEKQQHSRDVLRDMRLELEVLEVQAEEKKHAENKQQREVAAKINLREGWDNQLRYKQEQIAKEREKEAEYRKLLLEVLAEEARLDQLVSEARRRRQLDHRLLVDQLLEERRAMRATIVKQRQEEDMTAHHYEQLRKCMVEEEEKQLLLKHAPQLMSHFTPQLLARLRQLL</sequence>
<keyword evidence="12" id="KW-0966">Cell projection</keyword>
<gene>
    <name evidence="16" type="ORF">OTU49_006922</name>
</gene>